<dbReference type="GO" id="GO:0003729">
    <property type="term" value="F:mRNA binding"/>
    <property type="evidence" value="ECO:0007669"/>
    <property type="project" value="TreeGrafter"/>
</dbReference>
<name>A0AAV0D4S2_9ASTE</name>
<dbReference type="NCBIfam" id="TIGR00756">
    <property type="entry name" value="PPR"/>
    <property type="match status" value="2"/>
</dbReference>
<dbReference type="AlphaFoldDB" id="A0AAV0D4S2"/>
<dbReference type="InterPro" id="IPR002885">
    <property type="entry name" value="PPR_rpt"/>
</dbReference>
<dbReference type="Proteomes" id="UP001152523">
    <property type="component" value="Unassembled WGS sequence"/>
</dbReference>
<comment type="caution">
    <text evidence="4">The sequence shown here is derived from an EMBL/GenBank/DDBJ whole genome shotgun (WGS) entry which is preliminary data.</text>
</comment>
<dbReference type="PROSITE" id="PS51375">
    <property type="entry name" value="PPR"/>
    <property type="match status" value="1"/>
</dbReference>
<reference evidence="4" key="1">
    <citation type="submission" date="2022-07" db="EMBL/GenBank/DDBJ databases">
        <authorList>
            <person name="Macas J."/>
            <person name="Novak P."/>
            <person name="Neumann P."/>
        </authorList>
    </citation>
    <scope>NUCLEOTIDE SEQUENCE</scope>
</reference>
<evidence type="ECO:0000313" key="5">
    <source>
        <dbReference type="Proteomes" id="UP001152523"/>
    </source>
</evidence>
<feature type="repeat" description="PPR" evidence="3">
    <location>
        <begin position="43"/>
        <end position="77"/>
    </location>
</feature>
<proteinExistence type="inferred from homology"/>
<keyword evidence="2" id="KW-0677">Repeat</keyword>
<accession>A0AAV0D4S2</accession>
<evidence type="ECO:0000256" key="2">
    <source>
        <dbReference type="ARBA" id="ARBA00022737"/>
    </source>
</evidence>
<dbReference type="PANTHER" id="PTHR47934:SF28">
    <property type="entry name" value="OS04G0488500 PROTEIN"/>
    <property type="match status" value="1"/>
</dbReference>
<dbReference type="GO" id="GO:0006396">
    <property type="term" value="P:RNA processing"/>
    <property type="evidence" value="ECO:0007669"/>
    <property type="project" value="TreeGrafter"/>
</dbReference>
<evidence type="ECO:0000256" key="3">
    <source>
        <dbReference type="PROSITE-ProRule" id="PRU00708"/>
    </source>
</evidence>
<evidence type="ECO:0000313" key="4">
    <source>
        <dbReference type="EMBL" id="CAH9090213.1"/>
    </source>
</evidence>
<dbReference type="InterPro" id="IPR011990">
    <property type="entry name" value="TPR-like_helical_dom_sf"/>
</dbReference>
<organism evidence="4 5">
    <name type="scientific">Cuscuta epithymum</name>
    <dbReference type="NCBI Taxonomy" id="186058"/>
    <lineage>
        <taxon>Eukaryota</taxon>
        <taxon>Viridiplantae</taxon>
        <taxon>Streptophyta</taxon>
        <taxon>Embryophyta</taxon>
        <taxon>Tracheophyta</taxon>
        <taxon>Spermatophyta</taxon>
        <taxon>Magnoliopsida</taxon>
        <taxon>eudicotyledons</taxon>
        <taxon>Gunneridae</taxon>
        <taxon>Pentapetalae</taxon>
        <taxon>asterids</taxon>
        <taxon>lamiids</taxon>
        <taxon>Solanales</taxon>
        <taxon>Convolvulaceae</taxon>
        <taxon>Cuscuteae</taxon>
        <taxon>Cuscuta</taxon>
        <taxon>Cuscuta subgen. Cuscuta</taxon>
    </lineage>
</organism>
<sequence>MEGCHCLFRNGLVQIVVTYTALAELDMVPELLQEMCEKGLELNIYTYSSLINGFCKDGNISQALKVMIEWEAFDMLPDCFTHTTLMDAYCKSGEMEKAHLEEGREIQGWMMDKGTSSFT</sequence>
<dbReference type="InterPro" id="IPR051114">
    <property type="entry name" value="Mito_RNA_Proc_CCM1"/>
</dbReference>
<dbReference type="EMBL" id="CAMAPF010000063">
    <property type="protein sequence ID" value="CAH9090213.1"/>
    <property type="molecule type" value="Genomic_DNA"/>
</dbReference>
<dbReference type="Gene3D" id="1.25.40.10">
    <property type="entry name" value="Tetratricopeptide repeat domain"/>
    <property type="match status" value="1"/>
</dbReference>
<comment type="similarity">
    <text evidence="1">Belongs to the PPR family. P subfamily.</text>
</comment>
<dbReference type="GO" id="GO:0005739">
    <property type="term" value="C:mitochondrion"/>
    <property type="evidence" value="ECO:0007669"/>
    <property type="project" value="TreeGrafter"/>
</dbReference>
<dbReference type="Pfam" id="PF12854">
    <property type="entry name" value="PPR_1"/>
    <property type="match status" value="2"/>
</dbReference>
<dbReference type="PANTHER" id="PTHR47934">
    <property type="entry name" value="PENTATRICOPEPTIDE REPEAT-CONTAINING PROTEIN PET309, MITOCHONDRIAL"/>
    <property type="match status" value="1"/>
</dbReference>
<protein>
    <recommendedName>
        <fullName evidence="6">Pentatricopeptide repeat-containing protein</fullName>
    </recommendedName>
</protein>
<evidence type="ECO:0008006" key="6">
    <source>
        <dbReference type="Google" id="ProtNLM"/>
    </source>
</evidence>
<gene>
    <name evidence="4" type="ORF">CEPIT_LOCUS11183</name>
</gene>
<evidence type="ECO:0000256" key="1">
    <source>
        <dbReference type="ARBA" id="ARBA00007626"/>
    </source>
</evidence>
<dbReference type="GO" id="GO:0007005">
    <property type="term" value="P:mitochondrion organization"/>
    <property type="evidence" value="ECO:0007669"/>
    <property type="project" value="TreeGrafter"/>
</dbReference>
<keyword evidence="5" id="KW-1185">Reference proteome</keyword>